<reference evidence="5 6" key="1">
    <citation type="submission" date="2018-05" db="EMBL/GenBank/DDBJ databases">
        <title>A metagenomic window into the 2 km-deep terrestrial subsurface aquifer revealed taxonomically and functionally diverse microbial community comprising novel uncultured bacterial lineages.</title>
        <authorList>
            <person name="Kadnikov V.V."/>
            <person name="Mardanov A.V."/>
            <person name="Beletsky A.V."/>
            <person name="Banks D."/>
            <person name="Pimenov N.V."/>
            <person name="Frank Y.A."/>
            <person name="Karnachuk O.V."/>
            <person name="Ravin N.V."/>
        </authorList>
    </citation>
    <scope>NUCLEOTIDE SEQUENCE [LARGE SCALE GENOMIC DNA]</scope>
    <source>
        <strain evidence="5">BY5</strain>
    </source>
</reference>
<dbReference type="EMBL" id="QOQW01000018">
    <property type="protein sequence ID" value="RCK78840.1"/>
    <property type="molecule type" value="Genomic_DNA"/>
</dbReference>
<dbReference type="Pfam" id="PF00012">
    <property type="entry name" value="HSP70"/>
    <property type="match status" value="1"/>
</dbReference>
<proteinExistence type="inferred from homology"/>
<dbReference type="InterPro" id="IPR021030">
    <property type="entry name" value="DUF3731"/>
</dbReference>
<keyword evidence="2" id="KW-0547">Nucleotide-binding</keyword>
<dbReference type="PRINTS" id="PR00301">
    <property type="entry name" value="HEATSHOCK70"/>
</dbReference>
<sequence length="961" mass="105512">MGSPEVMSTTVDRTPRFIIGIDLGTTQTALSYLDLRDPGAGIRSFPIPQLVSAHQVEGRTILPSVVFLHDEPSANPSLPWDSHPDYLLGQYARDLGLEIPGRLIHSAKSWLCHPRVDRQAAILPWQSEGVARRLSPVQATTALLEHLRRAWDYTMARDDPAAGFLRQRVIVTVPASFDPVARNLTLQAIQAAGLARVTLLEEPQAAFYDFLYRHPETLRTELEGVRKVLVIDIGGGTTDFSLIEVGWPDEGRRAKPAPTAAATPTFERLAVGPHLLIGGDNLDLAIAHLVENRLRQKGRQLQAKQWLALLSQSRAAKEQALADDEPGTVRFTLAGVGSRVIGGAITIEIDRDEIRSLLVEGFFPRCGPDATPAEDAGLGISEAGLPYCRDAAVPRHLAAFLAPYGTPPEAVLFNGGTMIAPLLRRRLREILGEWRGGGEPRELVNPHPTLAVAAGAVYYGMVGLGMGHRIRSGNPVAIYLGIGTDPASTAQRHLPERVLCVLPKGAVTEKPYVVDDKAFGLDLSRDAAFYLYYSPAPPRTDTFGGLYKYAPRRHLPLPPLRLAAEPGSPVRQVSLEATLRETGYLQLRCLGVGPDADFQRDLAFDLSQEAAEPPARETGGRAKAPLTKRQQGQLRQRLAALAARGDDAAAATTLFKDLAEIVGQPREQWNLETLRAIFDLAIEEEALRHHDESFIWWIRLLGFCLRPGFGAPGDPARIDRVWALAAGPLPEKHPVFWGEWWLLMKRLAPGLSADRQAALLARLEPLLFPPKRPEKGQRQPDQHERNHLWRLLGHLERLPVPEKERLGWWILKAPLTFGRDAVALYAVGRLGARLLAYGSPTDVIHQTVATQWAEFLLSRSATGGGSYLEWALRELGRKTSDRLVRIDDAVRKKIIDLFKKAGKKKAFLEPLLEAHDLQADDYAQYCGESLPSGFVWVQDLASLAPSDAAAPPSVATPSEAG</sequence>
<dbReference type="Pfam" id="PF12531">
    <property type="entry name" value="DUF3731"/>
    <property type="match status" value="1"/>
</dbReference>
<dbReference type="AlphaFoldDB" id="A0A367ZLC6"/>
<evidence type="ECO:0000313" key="6">
    <source>
        <dbReference type="Proteomes" id="UP000252355"/>
    </source>
</evidence>
<dbReference type="Gene3D" id="3.90.640.10">
    <property type="entry name" value="Actin, Chain A, domain 4"/>
    <property type="match status" value="1"/>
</dbReference>
<dbReference type="PROSITE" id="PS00329">
    <property type="entry name" value="HSP70_2"/>
    <property type="match status" value="1"/>
</dbReference>
<dbReference type="Gene3D" id="3.30.420.40">
    <property type="match status" value="2"/>
</dbReference>
<evidence type="ECO:0000313" key="5">
    <source>
        <dbReference type="EMBL" id="RCK78840.1"/>
    </source>
</evidence>
<dbReference type="SUPFAM" id="SSF53067">
    <property type="entry name" value="Actin-like ATPase domain"/>
    <property type="match status" value="2"/>
</dbReference>
<accession>A0A367ZLC6</accession>
<organism evidence="5 6">
    <name type="scientific">Candidatus Ozemobacter sibiricus</name>
    <dbReference type="NCBI Taxonomy" id="2268124"/>
    <lineage>
        <taxon>Bacteria</taxon>
        <taxon>Candidatus Ozemobacteria</taxon>
        <taxon>Candidatus Ozemobacterales</taxon>
        <taxon>Candidatus Ozemobacteraceae</taxon>
        <taxon>Candidatus Ozemobacter</taxon>
    </lineage>
</organism>
<dbReference type="InterPro" id="IPR018181">
    <property type="entry name" value="Heat_shock_70_CS"/>
</dbReference>
<gene>
    <name evidence="5" type="ORF">OZSIB_0990</name>
</gene>
<dbReference type="GO" id="GO:0005524">
    <property type="term" value="F:ATP binding"/>
    <property type="evidence" value="ECO:0007669"/>
    <property type="project" value="UniProtKB-KW"/>
</dbReference>
<evidence type="ECO:0000256" key="1">
    <source>
        <dbReference type="ARBA" id="ARBA00007381"/>
    </source>
</evidence>
<protein>
    <submittedName>
        <fullName evidence="5">DnaK-related protein</fullName>
    </submittedName>
</protein>
<comment type="similarity">
    <text evidence="1">Belongs to the heat shock protein 70 family.</text>
</comment>
<dbReference type="Proteomes" id="UP000252355">
    <property type="component" value="Unassembled WGS sequence"/>
</dbReference>
<name>A0A367ZLC6_9BACT</name>
<keyword evidence="3" id="KW-0067">ATP-binding</keyword>
<dbReference type="PANTHER" id="PTHR42749">
    <property type="entry name" value="CELL SHAPE-DETERMINING PROTEIN MREB"/>
    <property type="match status" value="1"/>
</dbReference>
<evidence type="ECO:0000256" key="3">
    <source>
        <dbReference type="ARBA" id="ARBA00022840"/>
    </source>
</evidence>
<feature type="region of interest" description="Disordered" evidence="4">
    <location>
        <begin position="609"/>
        <end position="629"/>
    </location>
</feature>
<dbReference type="GO" id="GO:0140662">
    <property type="term" value="F:ATP-dependent protein folding chaperone"/>
    <property type="evidence" value="ECO:0007669"/>
    <property type="project" value="InterPro"/>
</dbReference>
<comment type="caution">
    <text evidence="5">The sequence shown here is derived from an EMBL/GenBank/DDBJ whole genome shotgun (WGS) entry which is preliminary data.</text>
</comment>
<dbReference type="InterPro" id="IPR043129">
    <property type="entry name" value="ATPase_NBD"/>
</dbReference>
<dbReference type="PANTHER" id="PTHR42749:SF1">
    <property type="entry name" value="CELL SHAPE-DETERMINING PROTEIN MREB"/>
    <property type="match status" value="1"/>
</dbReference>
<evidence type="ECO:0000256" key="4">
    <source>
        <dbReference type="SAM" id="MobiDB-lite"/>
    </source>
</evidence>
<evidence type="ECO:0000256" key="2">
    <source>
        <dbReference type="ARBA" id="ARBA00022741"/>
    </source>
</evidence>
<dbReference type="InterPro" id="IPR013126">
    <property type="entry name" value="Hsp_70_fam"/>
</dbReference>
<dbReference type="CDD" id="cd10170">
    <property type="entry name" value="ASKHA_NBD_HSP70"/>
    <property type="match status" value="1"/>
</dbReference>